<evidence type="ECO:0000313" key="11">
    <source>
        <dbReference type="Proteomes" id="UP000564806"/>
    </source>
</evidence>
<evidence type="ECO:0000313" key="10">
    <source>
        <dbReference type="EMBL" id="NUU63946.1"/>
    </source>
</evidence>
<organism evidence="10 11">
    <name type="scientific">Paenibacillus agri</name>
    <dbReference type="NCBI Taxonomy" id="2744309"/>
    <lineage>
        <taxon>Bacteria</taxon>
        <taxon>Bacillati</taxon>
        <taxon>Bacillota</taxon>
        <taxon>Bacilli</taxon>
        <taxon>Bacillales</taxon>
        <taxon>Paenibacillaceae</taxon>
        <taxon>Paenibacillus</taxon>
    </lineage>
</organism>
<evidence type="ECO:0000256" key="4">
    <source>
        <dbReference type="ARBA" id="ARBA00022801"/>
    </source>
</evidence>
<gene>
    <name evidence="10" type="ORF">HPT30_26705</name>
</gene>
<dbReference type="RefSeq" id="WP_175374326.1">
    <property type="nucleotide sequence ID" value="NZ_JABWCS010000221.1"/>
</dbReference>
<dbReference type="SMART" id="SM00257">
    <property type="entry name" value="LysM"/>
    <property type="match status" value="2"/>
</dbReference>
<keyword evidence="3" id="KW-0645">Protease</keyword>
<keyword evidence="4" id="KW-0378">Hydrolase</keyword>
<dbReference type="PRINTS" id="PR00765">
    <property type="entry name" value="CRBOXYPTASEA"/>
</dbReference>
<sequence length="404" mass="44823">MQQYIARRGDTVSRIAAMHGLTPEHVIQGNPWASRQPYLYPGQILFLPSAPRRRYAVQEEDHEEKISTLFGVSPEALEQLNPGFLSGRCCIPGKVLVIPAPEPQRIVYLRGEYGPTELGADIDRLVERYPFIVKETIGSSVLGKPLQLLRLGAGPRHLHVNAALHANEWLTSPCLMAFLEEYAAAYAEGRQWNGHRPAEWFKEWTIWAVPMANPDGVELVQEGVLPSHPYYDQLMEWNGGRRSFRHWKANIRGVDLGDQFPAHWEEEAARRGTLGPGPRDYGGSAPLSEPEAVALVTVAEQVPGHAAVSLHSQGAEIYWNYRGYEPPASKALAAKLAAASGYRAVHLTGSDAGYKDWFIQRFRRPGFTVELGIGKNPLPLGDFEDMALETGLILGSILSDVKSY</sequence>
<evidence type="ECO:0000259" key="8">
    <source>
        <dbReference type="PROSITE" id="PS51782"/>
    </source>
</evidence>
<dbReference type="GO" id="GO:0004181">
    <property type="term" value="F:metallocarboxypeptidase activity"/>
    <property type="evidence" value="ECO:0007669"/>
    <property type="project" value="InterPro"/>
</dbReference>
<dbReference type="Proteomes" id="UP000564806">
    <property type="component" value="Unassembled WGS sequence"/>
</dbReference>
<name>A0A850ETP0_9BACL</name>
<evidence type="ECO:0000259" key="9">
    <source>
        <dbReference type="PROSITE" id="PS52035"/>
    </source>
</evidence>
<dbReference type="Pfam" id="PF01476">
    <property type="entry name" value="LysM"/>
    <property type="match status" value="2"/>
</dbReference>
<evidence type="ECO:0000256" key="2">
    <source>
        <dbReference type="ARBA" id="ARBA00005988"/>
    </source>
</evidence>
<dbReference type="Pfam" id="PF00246">
    <property type="entry name" value="Peptidase_M14"/>
    <property type="match status" value="1"/>
</dbReference>
<evidence type="ECO:0000256" key="1">
    <source>
        <dbReference type="ARBA" id="ARBA00001947"/>
    </source>
</evidence>
<feature type="active site" description="Proton donor/acceptor" evidence="7">
    <location>
        <position position="370"/>
    </location>
</feature>
<dbReference type="EMBL" id="JABWCS010000221">
    <property type="protein sequence ID" value="NUU63946.1"/>
    <property type="molecule type" value="Genomic_DNA"/>
</dbReference>
<dbReference type="GO" id="GO:0006508">
    <property type="term" value="P:proteolysis"/>
    <property type="evidence" value="ECO:0007669"/>
    <property type="project" value="UniProtKB-KW"/>
</dbReference>
<dbReference type="InterPro" id="IPR000834">
    <property type="entry name" value="Peptidase_M14"/>
</dbReference>
<accession>A0A850ETP0</accession>
<dbReference type="InterPro" id="IPR018392">
    <property type="entry name" value="LysM"/>
</dbReference>
<keyword evidence="11" id="KW-1185">Reference proteome</keyword>
<evidence type="ECO:0000256" key="5">
    <source>
        <dbReference type="ARBA" id="ARBA00022833"/>
    </source>
</evidence>
<reference evidence="10" key="1">
    <citation type="submission" date="2020-06" db="EMBL/GenBank/DDBJ databases">
        <title>Paenibacillus sp. nov., isolated from soil.</title>
        <authorList>
            <person name="Seo Y.L."/>
        </authorList>
    </citation>
    <scope>NUCLEOTIDE SEQUENCE [LARGE SCALE GENOMIC DNA]</scope>
    <source>
        <strain evidence="10">JW14</strain>
    </source>
</reference>
<dbReference type="CDD" id="cd06229">
    <property type="entry name" value="M14_Endopeptidase_I"/>
    <property type="match status" value="1"/>
</dbReference>
<comment type="cofactor">
    <cofactor evidence="1">
        <name>Zn(2+)</name>
        <dbReference type="ChEBI" id="CHEBI:29105"/>
    </cofactor>
</comment>
<feature type="domain" description="Peptidase M14" evidence="9">
    <location>
        <begin position="111"/>
        <end position="401"/>
    </location>
</feature>
<evidence type="ECO:0000256" key="3">
    <source>
        <dbReference type="ARBA" id="ARBA00022670"/>
    </source>
</evidence>
<feature type="domain" description="LysM" evidence="8">
    <location>
        <begin position="2"/>
        <end position="47"/>
    </location>
</feature>
<dbReference type="SMART" id="SM00631">
    <property type="entry name" value="Zn_pept"/>
    <property type="match status" value="1"/>
</dbReference>
<dbReference type="Gene3D" id="3.40.630.10">
    <property type="entry name" value="Zn peptidases"/>
    <property type="match status" value="1"/>
</dbReference>
<dbReference type="SUPFAM" id="SSF53187">
    <property type="entry name" value="Zn-dependent exopeptidases"/>
    <property type="match status" value="1"/>
</dbReference>
<dbReference type="GO" id="GO:0008270">
    <property type="term" value="F:zinc ion binding"/>
    <property type="evidence" value="ECO:0007669"/>
    <property type="project" value="InterPro"/>
</dbReference>
<comment type="similarity">
    <text evidence="2 7">Belongs to the peptidase M14 family.</text>
</comment>
<comment type="caution">
    <text evidence="10">The sequence shown here is derived from an EMBL/GenBank/DDBJ whole genome shotgun (WGS) entry which is preliminary data.</text>
</comment>
<dbReference type="PANTHER" id="PTHR11705">
    <property type="entry name" value="PROTEASE FAMILY M14 CARBOXYPEPTIDASE A,B"/>
    <property type="match status" value="1"/>
</dbReference>
<dbReference type="Gene3D" id="3.10.350.10">
    <property type="entry name" value="LysM domain"/>
    <property type="match status" value="2"/>
</dbReference>
<dbReference type="InterPro" id="IPR036779">
    <property type="entry name" value="LysM_dom_sf"/>
</dbReference>
<proteinExistence type="inferred from homology"/>
<dbReference type="InterPro" id="IPR034274">
    <property type="entry name" value="ENP1_M14_CPD"/>
</dbReference>
<dbReference type="GO" id="GO:0005615">
    <property type="term" value="C:extracellular space"/>
    <property type="evidence" value="ECO:0007669"/>
    <property type="project" value="TreeGrafter"/>
</dbReference>
<keyword evidence="5" id="KW-0862">Zinc</keyword>
<dbReference type="SUPFAM" id="SSF54106">
    <property type="entry name" value="LysM domain"/>
    <property type="match status" value="1"/>
</dbReference>
<dbReference type="PANTHER" id="PTHR11705:SF143">
    <property type="entry name" value="SLL0236 PROTEIN"/>
    <property type="match status" value="1"/>
</dbReference>
<dbReference type="AlphaFoldDB" id="A0A850ETP0"/>
<dbReference type="PROSITE" id="PS51782">
    <property type="entry name" value="LYSM"/>
    <property type="match status" value="1"/>
</dbReference>
<protein>
    <submittedName>
        <fullName evidence="10">LysM peptidoglycan-binding domain-containing protein</fullName>
    </submittedName>
</protein>
<evidence type="ECO:0000256" key="6">
    <source>
        <dbReference type="ARBA" id="ARBA00023049"/>
    </source>
</evidence>
<dbReference type="PROSITE" id="PS52035">
    <property type="entry name" value="PEPTIDASE_M14"/>
    <property type="match status" value="1"/>
</dbReference>
<evidence type="ECO:0000256" key="7">
    <source>
        <dbReference type="PROSITE-ProRule" id="PRU01379"/>
    </source>
</evidence>
<dbReference type="CDD" id="cd00118">
    <property type="entry name" value="LysM"/>
    <property type="match status" value="1"/>
</dbReference>
<keyword evidence="6" id="KW-0482">Metalloprotease</keyword>